<dbReference type="Proteomes" id="UP001480082">
    <property type="component" value="Unassembled WGS sequence"/>
</dbReference>
<keyword evidence="2" id="KW-1185">Reference proteome</keyword>
<name>A0ACC6T1B6_9HYPH</name>
<comment type="caution">
    <text evidence="1">The sequence shown here is derived from an EMBL/GenBank/DDBJ whole genome shotgun (WGS) entry which is preliminary data.</text>
</comment>
<gene>
    <name evidence="1" type="ORF">NKI81_18000</name>
</gene>
<evidence type="ECO:0000313" key="1">
    <source>
        <dbReference type="EMBL" id="MER9285832.1"/>
    </source>
</evidence>
<accession>A0ACC6T1B6</accession>
<evidence type="ECO:0000313" key="2">
    <source>
        <dbReference type="Proteomes" id="UP001480082"/>
    </source>
</evidence>
<organism evidence="1 2">
    <name type="scientific">Mesorhizobium australicum</name>
    <dbReference type="NCBI Taxonomy" id="536018"/>
    <lineage>
        <taxon>Bacteria</taxon>
        <taxon>Pseudomonadati</taxon>
        <taxon>Pseudomonadota</taxon>
        <taxon>Alphaproteobacteria</taxon>
        <taxon>Hyphomicrobiales</taxon>
        <taxon>Phyllobacteriaceae</taxon>
        <taxon>Mesorhizobium</taxon>
    </lineage>
</organism>
<protein>
    <submittedName>
        <fullName evidence="1">Glutamine amidotransferase</fullName>
    </submittedName>
</protein>
<reference evidence="1 2" key="1">
    <citation type="journal article" date="2024" name="Proc. Natl. Acad. Sci. U.S.A.">
        <title>The evolutionary genomics of adaptation to stress in wild rhizobium bacteria.</title>
        <authorList>
            <person name="Kehlet-Delgado H."/>
            <person name="Montoya A.P."/>
            <person name="Jensen K.T."/>
            <person name="Wendlandt C.E."/>
            <person name="Dexheimer C."/>
            <person name="Roberts M."/>
            <person name="Torres Martinez L."/>
            <person name="Friesen M.L."/>
            <person name="Griffitts J.S."/>
            <person name="Porter S.S."/>
        </authorList>
    </citation>
    <scope>NUCLEOTIDE SEQUENCE [LARGE SCALE GENOMIC DNA]</scope>
    <source>
        <strain evidence="1 2">M0468</strain>
    </source>
</reference>
<keyword evidence="1" id="KW-0315">Glutamine amidotransferase</keyword>
<dbReference type="EMBL" id="JAMYRI010000010">
    <property type="protein sequence ID" value="MER9285832.1"/>
    <property type="molecule type" value="Genomic_DNA"/>
</dbReference>
<proteinExistence type="predicted"/>
<sequence length="68" mass="7364">MPTILGMNKLDFRNDGSSRLLATCNIGGSDWPLLAARNHGRARTLAWATDIGPHWLSQDFLGGRSAAN</sequence>